<reference evidence="4 5" key="1">
    <citation type="journal article" name="Sci. Rep.">
        <title>Genome-scale phylogenetic analyses confirm Olpidium as the closest living zoosporic fungus to the non-flagellated, terrestrial fungi.</title>
        <authorList>
            <person name="Chang Y."/>
            <person name="Rochon D."/>
            <person name="Sekimoto S."/>
            <person name="Wang Y."/>
            <person name="Chovatia M."/>
            <person name="Sandor L."/>
            <person name="Salamov A."/>
            <person name="Grigoriev I.V."/>
            <person name="Stajich J.E."/>
            <person name="Spatafora J.W."/>
        </authorList>
    </citation>
    <scope>NUCLEOTIDE SEQUENCE [LARGE SCALE GENOMIC DNA]</scope>
    <source>
        <strain evidence="4">S191</strain>
    </source>
</reference>
<accession>A0A8H8DLK4</accession>
<keyword evidence="5" id="KW-1185">Reference proteome</keyword>
<dbReference type="GO" id="GO:0005634">
    <property type="term" value="C:nucleus"/>
    <property type="evidence" value="ECO:0007669"/>
    <property type="project" value="UniProtKB-SubCell"/>
</dbReference>
<comment type="subcellular location">
    <subcellularLocation>
        <location evidence="1">Nucleus</location>
    </subcellularLocation>
</comment>
<keyword evidence="2" id="KW-0963">Cytoplasm</keyword>
<organism evidence="4 5">
    <name type="scientific">Olpidium bornovanus</name>
    <dbReference type="NCBI Taxonomy" id="278681"/>
    <lineage>
        <taxon>Eukaryota</taxon>
        <taxon>Fungi</taxon>
        <taxon>Fungi incertae sedis</taxon>
        <taxon>Olpidiomycota</taxon>
        <taxon>Olpidiomycotina</taxon>
        <taxon>Olpidiomycetes</taxon>
        <taxon>Olpidiales</taxon>
        <taxon>Olpidiaceae</taxon>
        <taxon>Olpidium</taxon>
    </lineage>
</organism>
<dbReference type="EMBL" id="JAEFCI010001591">
    <property type="protein sequence ID" value="KAG5462800.1"/>
    <property type="molecule type" value="Genomic_DNA"/>
</dbReference>
<dbReference type="Pfam" id="PF00227">
    <property type="entry name" value="Proteasome"/>
    <property type="match status" value="1"/>
</dbReference>
<evidence type="ECO:0000313" key="5">
    <source>
        <dbReference type="Proteomes" id="UP000673691"/>
    </source>
</evidence>
<dbReference type="PANTHER" id="PTHR32194:SF2">
    <property type="entry name" value="PROTEASOME SUBUNIT BETA TYPE-1"/>
    <property type="match status" value="1"/>
</dbReference>
<dbReference type="InterPro" id="IPR023333">
    <property type="entry name" value="Proteasome_suB-type"/>
</dbReference>
<dbReference type="AlphaFoldDB" id="A0A8H8DLK4"/>
<dbReference type="InterPro" id="IPR001353">
    <property type="entry name" value="Proteasome_sua/b"/>
</dbReference>
<protein>
    <submittedName>
        <fullName evidence="4">Proteasome subunit beta type-1</fullName>
    </submittedName>
</protein>
<dbReference type="GO" id="GO:0005737">
    <property type="term" value="C:cytoplasm"/>
    <property type="evidence" value="ECO:0007669"/>
    <property type="project" value="TreeGrafter"/>
</dbReference>
<name>A0A8H8DLK4_9FUNG</name>
<keyword evidence="3 4" id="KW-0647">Proteasome</keyword>
<evidence type="ECO:0000256" key="2">
    <source>
        <dbReference type="ARBA" id="ARBA00022490"/>
    </source>
</evidence>
<proteinExistence type="predicted"/>
<dbReference type="InterPro" id="IPR029055">
    <property type="entry name" value="Ntn_hydrolases_N"/>
</dbReference>
<dbReference type="OrthoDB" id="268479at2759"/>
<evidence type="ECO:0000256" key="3">
    <source>
        <dbReference type="ARBA" id="ARBA00022942"/>
    </source>
</evidence>
<comment type="caution">
    <text evidence="4">The sequence shown here is derived from an EMBL/GenBank/DDBJ whole genome shotgun (WGS) entry which is preliminary data.</text>
</comment>
<sequence length="114" mass="12831">MSTQSVAQLLQTLLYGKRFFPYYVHNIVAGVDDEGKGHVYSFDPVGSYERRPYQAAGSASSLVQPFLDNQVGFNNLFKKPETPLPLDKVLRIVKDAFTSATERDIHTGDYLQLM</sequence>
<dbReference type="PANTHER" id="PTHR32194">
    <property type="entry name" value="METALLOPROTEASE TLDD"/>
    <property type="match status" value="1"/>
</dbReference>
<gene>
    <name evidence="4" type="ORF">BJ554DRAFT_3495</name>
</gene>
<dbReference type="Gene3D" id="3.60.20.10">
    <property type="entry name" value="Glutamine Phosphoribosylpyrophosphate, subunit 1, domain 1"/>
    <property type="match status" value="1"/>
</dbReference>
<feature type="non-terminal residue" evidence="4">
    <location>
        <position position="114"/>
    </location>
</feature>
<dbReference type="GO" id="GO:0005839">
    <property type="term" value="C:proteasome core complex"/>
    <property type="evidence" value="ECO:0007669"/>
    <property type="project" value="InterPro"/>
</dbReference>
<dbReference type="Proteomes" id="UP000673691">
    <property type="component" value="Unassembled WGS sequence"/>
</dbReference>
<dbReference type="GO" id="GO:0051603">
    <property type="term" value="P:proteolysis involved in protein catabolic process"/>
    <property type="evidence" value="ECO:0007669"/>
    <property type="project" value="InterPro"/>
</dbReference>
<evidence type="ECO:0000313" key="4">
    <source>
        <dbReference type="EMBL" id="KAG5462800.1"/>
    </source>
</evidence>
<dbReference type="SUPFAM" id="SSF56235">
    <property type="entry name" value="N-terminal nucleophile aminohydrolases (Ntn hydrolases)"/>
    <property type="match status" value="1"/>
</dbReference>
<evidence type="ECO:0000256" key="1">
    <source>
        <dbReference type="ARBA" id="ARBA00004123"/>
    </source>
</evidence>